<dbReference type="NCBIfam" id="TIGR01254">
    <property type="entry name" value="sfuA"/>
    <property type="match status" value="1"/>
</dbReference>
<reference evidence="2" key="1">
    <citation type="submission" date="2020-05" db="EMBL/GenBank/DDBJ databases">
        <authorList>
            <person name="Chiriac C."/>
            <person name="Salcher M."/>
            <person name="Ghai R."/>
            <person name="Kavagutti S V."/>
        </authorList>
    </citation>
    <scope>NUCLEOTIDE SEQUENCE</scope>
</reference>
<evidence type="ECO:0000256" key="1">
    <source>
        <dbReference type="ARBA" id="ARBA00022729"/>
    </source>
</evidence>
<evidence type="ECO:0000313" key="2">
    <source>
        <dbReference type="EMBL" id="CAB4901794.1"/>
    </source>
</evidence>
<accession>A0A6J7G507</accession>
<dbReference type="GO" id="GO:0030288">
    <property type="term" value="C:outer membrane-bounded periplasmic space"/>
    <property type="evidence" value="ECO:0007669"/>
    <property type="project" value="TreeGrafter"/>
</dbReference>
<dbReference type="GO" id="GO:0030975">
    <property type="term" value="F:thiamine binding"/>
    <property type="evidence" value="ECO:0007669"/>
    <property type="project" value="InterPro"/>
</dbReference>
<dbReference type="PROSITE" id="PS51257">
    <property type="entry name" value="PROKAR_LIPOPROTEIN"/>
    <property type="match status" value="1"/>
</dbReference>
<protein>
    <submittedName>
        <fullName evidence="2">Unannotated protein</fullName>
    </submittedName>
</protein>
<dbReference type="SUPFAM" id="SSF53850">
    <property type="entry name" value="Periplasmic binding protein-like II"/>
    <property type="match status" value="1"/>
</dbReference>
<dbReference type="GO" id="GO:0030976">
    <property type="term" value="F:thiamine pyrophosphate binding"/>
    <property type="evidence" value="ECO:0007669"/>
    <property type="project" value="TreeGrafter"/>
</dbReference>
<gene>
    <name evidence="2" type="ORF">UFOPK3573_00684</name>
</gene>
<sequence>MKKHFAALGILAILATSCSSSTASTDSTVSTSDSTAGPVTLTLLAHDSFTPTPGIFDAFTADTGIAVEVIQSGDAGQLVTKAVLTSGNPEGDVLWGVDNTLLSRALEADVFSAYETPNTASMSAALLRDIPGHEVTPVDSGDVCINYDIDWFKTHNIAPPLTLEALIGKQYANLLVVPSALSSSPGLAFLMATIAEFDTDGWQSYWKSLRENGVLVVDGWTQAYNTEFSGASGKGDRPIVVSYSSSPPAEVIFADPPVDAAPTAVASLTCFEQIEYAGILRGTKHMAEAKLLIDYLTDLVFQNDLPLTQFVFPVHSGAVLPEAFTKYALRPENPLRLDANVIATNRTAWLDEWSAIVLK</sequence>
<dbReference type="InterPro" id="IPR005948">
    <property type="entry name" value="ThiB-like"/>
</dbReference>
<dbReference type="Pfam" id="PF13343">
    <property type="entry name" value="SBP_bac_6"/>
    <property type="match status" value="1"/>
</dbReference>
<keyword evidence="1" id="KW-0732">Signal</keyword>
<proteinExistence type="predicted"/>
<dbReference type="PANTHER" id="PTHR30006:SF2">
    <property type="entry name" value="ABC TRANSPORTER SUBSTRATE-BINDING PROTEIN"/>
    <property type="match status" value="1"/>
</dbReference>
<organism evidence="2">
    <name type="scientific">freshwater metagenome</name>
    <dbReference type="NCBI Taxonomy" id="449393"/>
    <lineage>
        <taxon>unclassified sequences</taxon>
        <taxon>metagenomes</taxon>
        <taxon>ecological metagenomes</taxon>
    </lineage>
</organism>
<dbReference type="EMBL" id="CAFBMJ010000041">
    <property type="protein sequence ID" value="CAB4901794.1"/>
    <property type="molecule type" value="Genomic_DNA"/>
</dbReference>
<dbReference type="AlphaFoldDB" id="A0A6J7G507"/>
<dbReference type="PANTHER" id="PTHR30006">
    <property type="entry name" value="THIAMINE-BINDING PERIPLASMIC PROTEIN-RELATED"/>
    <property type="match status" value="1"/>
</dbReference>
<dbReference type="GO" id="GO:0015888">
    <property type="term" value="P:thiamine transport"/>
    <property type="evidence" value="ECO:0007669"/>
    <property type="project" value="InterPro"/>
</dbReference>
<name>A0A6J7G507_9ZZZZ</name>
<dbReference type="Gene3D" id="3.40.190.10">
    <property type="entry name" value="Periplasmic binding protein-like II"/>
    <property type="match status" value="2"/>
</dbReference>